<comment type="caution">
    <text evidence="2">The sequence shown here is derived from an EMBL/GenBank/DDBJ whole genome shotgun (WGS) entry which is preliminary data.</text>
</comment>
<dbReference type="InterPro" id="IPR036388">
    <property type="entry name" value="WH-like_DNA-bd_sf"/>
</dbReference>
<dbReference type="Proteomes" id="UP000437160">
    <property type="component" value="Unassembled WGS sequence"/>
</dbReference>
<reference evidence="2 3" key="1">
    <citation type="submission" date="2019-11" db="EMBL/GenBank/DDBJ databases">
        <title>Growth characteristics of pneumococcus vary with the chemical composition of the capsule and with environmental conditions.</title>
        <authorList>
            <person name="Tothpal A."/>
            <person name="Desobry K."/>
            <person name="Joshi S."/>
            <person name="Wyllie A.L."/>
            <person name="Weinberger D.M."/>
        </authorList>
    </citation>
    <scope>NUCLEOTIDE SEQUENCE [LARGE SCALE GENOMIC DNA]</scope>
    <source>
        <strain evidence="3">pnumococcus19F</strain>
    </source>
</reference>
<dbReference type="RefSeq" id="WP_155482540.1">
    <property type="nucleotide sequence ID" value="NZ_WNIA01000555.1"/>
</dbReference>
<dbReference type="InterPro" id="IPR036390">
    <property type="entry name" value="WH_DNA-bd_sf"/>
</dbReference>
<dbReference type="AlphaFoldDB" id="A0A6I3UUJ8"/>
<evidence type="ECO:0000313" key="3">
    <source>
        <dbReference type="Proteomes" id="UP000437160"/>
    </source>
</evidence>
<organism evidence="2 3">
    <name type="scientific">Streptococcus pneumoniae</name>
    <dbReference type="NCBI Taxonomy" id="1313"/>
    <lineage>
        <taxon>Bacteria</taxon>
        <taxon>Bacillati</taxon>
        <taxon>Bacillota</taxon>
        <taxon>Bacilli</taxon>
        <taxon>Lactobacillales</taxon>
        <taxon>Streptococcaceae</taxon>
        <taxon>Streptococcus</taxon>
    </lineage>
</organism>
<dbReference type="InterPro" id="IPR000835">
    <property type="entry name" value="HTH_MarR-typ"/>
</dbReference>
<evidence type="ECO:0000313" key="2">
    <source>
        <dbReference type="EMBL" id="MTW00001.1"/>
    </source>
</evidence>
<dbReference type="Gene3D" id="1.10.10.10">
    <property type="entry name" value="Winged helix-like DNA-binding domain superfamily/Winged helix DNA-binding domain"/>
    <property type="match status" value="1"/>
</dbReference>
<dbReference type="SUPFAM" id="SSF46785">
    <property type="entry name" value="Winged helix' DNA-binding domain"/>
    <property type="match status" value="1"/>
</dbReference>
<evidence type="ECO:0000259" key="1">
    <source>
        <dbReference type="Pfam" id="PF12802"/>
    </source>
</evidence>
<dbReference type="Pfam" id="PF12802">
    <property type="entry name" value="MarR_2"/>
    <property type="match status" value="1"/>
</dbReference>
<dbReference type="GO" id="GO:0003700">
    <property type="term" value="F:DNA-binding transcription factor activity"/>
    <property type="evidence" value="ECO:0007669"/>
    <property type="project" value="InterPro"/>
</dbReference>
<protein>
    <submittedName>
        <fullName evidence="2">MarR family transcriptional regulator</fullName>
    </submittedName>
</protein>
<feature type="domain" description="HTH marR-type" evidence="1">
    <location>
        <begin position="13"/>
        <end position="59"/>
    </location>
</feature>
<sequence>MITKQSAFLQNRATILEFLYRNPATSRTDIVNETGLTPATTTNIIKELSEQSLIYETGDEFSEFSGSGRRRKTISITDNIPYVVGGIEINVLGIF</sequence>
<gene>
    <name evidence="2" type="ORF">GM536_13370</name>
</gene>
<accession>A0A6I3UUJ8</accession>
<proteinExistence type="predicted"/>
<name>A0A6I3UUJ8_STREE</name>
<feature type="non-terminal residue" evidence="2">
    <location>
        <position position="95"/>
    </location>
</feature>
<dbReference type="EMBL" id="WNIA01000555">
    <property type="protein sequence ID" value="MTW00001.1"/>
    <property type="molecule type" value="Genomic_DNA"/>
</dbReference>